<organism evidence="1 2">
    <name type="scientific">Crotalaria pallida</name>
    <name type="common">Smooth rattlebox</name>
    <name type="synonym">Crotalaria striata</name>
    <dbReference type="NCBI Taxonomy" id="3830"/>
    <lineage>
        <taxon>Eukaryota</taxon>
        <taxon>Viridiplantae</taxon>
        <taxon>Streptophyta</taxon>
        <taxon>Embryophyta</taxon>
        <taxon>Tracheophyta</taxon>
        <taxon>Spermatophyta</taxon>
        <taxon>Magnoliopsida</taxon>
        <taxon>eudicotyledons</taxon>
        <taxon>Gunneridae</taxon>
        <taxon>Pentapetalae</taxon>
        <taxon>rosids</taxon>
        <taxon>fabids</taxon>
        <taxon>Fabales</taxon>
        <taxon>Fabaceae</taxon>
        <taxon>Papilionoideae</taxon>
        <taxon>50 kb inversion clade</taxon>
        <taxon>genistoids sensu lato</taxon>
        <taxon>core genistoids</taxon>
        <taxon>Crotalarieae</taxon>
        <taxon>Crotalaria</taxon>
    </lineage>
</organism>
<dbReference type="EMBL" id="JAYWIO010000001">
    <property type="protein sequence ID" value="KAK7292063.1"/>
    <property type="molecule type" value="Genomic_DNA"/>
</dbReference>
<keyword evidence="2" id="KW-1185">Reference proteome</keyword>
<comment type="caution">
    <text evidence="1">The sequence shown here is derived from an EMBL/GenBank/DDBJ whole genome shotgun (WGS) entry which is preliminary data.</text>
</comment>
<proteinExistence type="predicted"/>
<reference evidence="1 2" key="1">
    <citation type="submission" date="2024-01" db="EMBL/GenBank/DDBJ databases">
        <title>The genomes of 5 underutilized Papilionoideae crops provide insights into root nodulation and disease resistanc.</title>
        <authorList>
            <person name="Yuan L."/>
        </authorList>
    </citation>
    <scope>NUCLEOTIDE SEQUENCE [LARGE SCALE GENOMIC DNA]</scope>
    <source>
        <strain evidence="1">ZHUSHIDOU_FW_LH</strain>
        <tissue evidence="1">Leaf</tissue>
    </source>
</reference>
<dbReference type="Proteomes" id="UP001372338">
    <property type="component" value="Unassembled WGS sequence"/>
</dbReference>
<evidence type="ECO:0000313" key="1">
    <source>
        <dbReference type="EMBL" id="KAK7292063.1"/>
    </source>
</evidence>
<accession>A0AAN9J616</accession>
<dbReference type="AlphaFoldDB" id="A0AAN9J616"/>
<name>A0AAN9J616_CROPI</name>
<gene>
    <name evidence="1" type="ORF">RIF29_07726</name>
</gene>
<evidence type="ECO:0000313" key="2">
    <source>
        <dbReference type="Proteomes" id="UP001372338"/>
    </source>
</evidence>
<sequence>MSTTLDKNIQQPQSDNTCRVWTTASYIQGTPQPSLLYRTKTERERERERVELHSHRLLPTSILIFSPRQPQPQP</sequence>
<protein>
    <submittedName>
        <fullName evidence="1">Uncharacterized protein</fullName>
    </submittedName>
</protein>